<dbReference type="Gene3D" id="3.30.70.260">
    <property type="match status" value="1"/>
</dbReference>
<accession>A0A6A7K4C2</accession>
<evidence type="ECO:0000256" key="2">
    <source>
        <dbReference type="ARBA" id="ARBA00005062"/>
    </source>
</evidence>
<gene>
    <name evidence="16" type="ORF">GDZ32_10365</name>
</gene>
<keyword evidence="10" id="KW-0486">Methionine biosynthesis</keyword>
<dbReference type="PANTHER" id="PTHR43331:SF1">
    <property type="entry name" value="HOMOSERINE DEHYDROGENASE"/>
    <property type="match status" value="1"/>
</dbReference>
<feature type="domain" description="Aspartate/homoserine dehydrogenase NAD-binding" evidence="15">
    <location>
        <begin position="9"/>
        <end position="126"/>
    </location>
</feature>
<feature type="binding site" evidence="13">
    <location>
        <position position="188"/>
    </location>
    <ligand>
        <name>L-homoserine</name>
        <dbReference type="ChEBI" id="CHEBI:57476"/>
    </ligand>
</feature>
<keyword evidence="13" id="KW-0521">NADP</keyword>
<dbReference type="GO" id="GO:0004412">
    <property type="term" value="F:homoserine dehydrogenase activity"/>
    <property type="evidence" value="ECO:0007669"/>
    <property type="project" value="UniProtKB-EC"/>
</dbReference>
<dbReference type="Gene3D" id="3.30.360.10">
    <property type="entry name" value="Dihydrodipicolinate Reductase, domain 2"/>
    <property type="match status" value="1"/>
</dbReference>
<dbReference type="GO" id="GO:0009088">
    <property type="term" value="P:threonine biosynthetic process"/>
    <property type="evidence" value="ECO:0007669"/>
    <property type="project" value="UniProtKB-UniPathway"/>
</dbReference>
<comment type="catalytic activity">
    <reaction evidence="11">
        <text>L-homoserine + NADP(+) = L-aspartate 4-semialdehyde + NADPH + H(+)</text>
        <dbReference type="Rhea" id="RHEA:15761"/>
        <dbReference type="ChEBI" id="CHEBI:15378"/>
        <dbReference type="ChEBI" id="CHEBI:57476"/>
        <dbReference type="ChEBI" id="CHEBI:57783"/>
        <dbReference type="ChEBI" id="CHEBI:58349"/>
        <dbReference type="ChEBI" id="CHEBI:537519"/>
        <dbReference type="EC" id="1.1.1.3"/>
    </reaction>
    <physiologicalReaction direction="right-to-left" evidence="11">
        <dbReference type="Rhea" id="RHEA:15763"/>
    </physiologicalReaction>
</comment>
<keyword evidence="9" id="KW-0915">Sodium</keyword>
<organism evidence="16 17">
    <name type="scientific">Lactobacillus helveticus</name>
    <name type="common">Lactobacillus suntoryeus</name>
    <dbReference type="NCBI Taxonomy" id="1587"/>
    <lineage>
        <taxon>Bacteria</taxon>
        <taxon>Bacillati</taxon>
        <taxon>Bacillota</taxon>
        <taxon>Bacilli</taxon>
        <taxon>Lactobacillales</taxon>
        <taxon>Lactobacillaceae</taxon>
        <taxon>Lactobacillus</taxon>
    </lineage>
</organism>
<dbReference type="InterPro" id="IPR005106">
    <property type="entry name" value="Asp/hSer_DH_NAD-bd"/>
</dbReference>
<evidence type="ECO:0000259" key="15">
    <source>
        <dbReference type="Pfam" id="PF03447"/>
    </source>
</evidence>
<dbReference type="Pfam" id="PF00742">
    <property type="entry name" value="Homoserine_dh"/>
    <property type="match status" value="1"/>
</dbReference>
<dbReference type="InterPro" id="IPR016204">
    <property type="entry name" value="HDH"/>
</dbReference>
<evidence type="ECO:0000313" key="17">
    <source>
        <dbReference type="Proteomes" id="UP000430466"/>
    </source>
</evidence>
<keyword evidence="7" id="KW-0791">Threonine biosynthesis</keyword>
<keyword evidence="6" id="KW-0028">Amino-acid biosynthesis</keyword>
<evidence type="ECO:0000256" key="12">
    <source>
        <dbReference type="PIRSR" id="PIRSR000098-1"/>
    </source>
</evidence>
<dbReference type="GO" id="GO:0009086">
    <property type="term" value="P:methionine biosynthetic process"/>
    <property type="evidence" value="ECO:0007669"/>
    <property type="project" value="UniProtKB-KW"/>
</dbReference>
<comment type="caution">
    <text evidence="16">The sequence shown here is derived from an EMBL/GenBank/DDBJ whole genome shotgun (WGS) entry which is preliminary data.</text>
</comment>
<evidence type="ECO:0000256" key="11">
    <source>
        <dbReference type="ARBA" id="ARBA00048841"/>
    </source>
</evidence>
<feature type="active site" description="Proton donor" evidence="12">
    <location>
        <position position="203"/>
    </location>
</feature>
<comment type="pathway">
    <text evidence="2">Amino-acid biosynthesis; L-methionine biosynthesis via de novo pathway; L-homoserine from L-aspartate: step 3/3.</text>
</comment>
<evidence type="ECO:0000259" key="14">
    <source>
        <dbReference type="Pfam" id="PF00742"/>
    </source>
</evidence>
<dbReference type="InterPro" id="IPR036291">
    <property type="entry name" value="NAD(P)-bd_dom_sf"/>
</dbReference>
<dbReference type="PANTHER" id="PTHR43331">
    <property type="entry name" value="HOMOSERINE DEHYDROGENASE"/>
    <property type="match status" value="1"/>
</dbReference>
<evidence type="ECO:0000256" key="3">
    <source>
        <dbReference type="ARBA" id="ARBA00006753"/>
    </source>
</evidence>
<name>A0A6A7K4C2_LACHE</name>
<feature type="domain" description="Homoserine dehydrogenase catalytic" evidence="14">
    <location>
        <begin position="135"/>
        <end position="313"/>
    </location>
</feature>
<protein>
    <recommendedName>
        <fullName evidence="5">Homoserine dehydrogenase</fullName>
        <ecNumber evidence="4">1.1.1.3</ecNumber>
    </recommendedName>
</protein>
<reference evidence="16 17" key="1">
    <citation type="submission" date="2019-10" db="EMBL/GenBank/DDBJ databases">
        <title>Draft genome sequences of Lactobacillus strains.</title>
        <authorList>
            <person name="Cho G.-S."/>
            <person name="Fagbemigun O."/>
            <person name="Brinks E."/>
            <person name="Franz C.M.A.P."/>
        </authorList>
    </citation>
    <scope>NUCLEOTIDE SEQUENCE [LARGE SCALE GENOMIC DNA]</scope>
    <source>
        <strain evidence="16 17">313</strain>
    </source>
</reference>
<evidence type="ECO:0000313" key="16">
    <source>
        <dbReference type="EMBL" id="MPW15154.1"/>
    </source>
</evidence>
<dbReference type="SUPFAM" id="SSF51735">
    <property type="entry name" value="NAD(P)-binding Rossmann-fold domains"/>
    <property type="match status" value="1"/>
</dbReference>
<feature type="binding site" evidence="13">
    <location>
        <position position="103"/>
    </location>
    <ligand>
        <name>NADPH</name>
        <dbReference type="ChEBI" id="CHEBI:57783"/>
    </ligand>
</feature>
<evidence type="ECO:0000256" key="13">
    <source>
        <dbReference type="PIRSR" id="PIRSR000098-2"/>
    </source>
</evidence>
<proteinExistence type="inferred from homology"/>
<evidence type="ECO:0000256" key="9">
    <source>
        <dbReference type="ARBA" id="ARBA00023053"/>
    </source>
</evidence>
<feature type="binding site" evidence="13">
    <location>
        <begin position="8"/>
        <end position="15"/>
    </location>
    <ligand>
        <name>NADP(+)</name>
        <dbReference type="ChEBI" id="CHEBI:58349"/>
    </ligand>
</feature>
<dbReference type="UniPathway" id="UPA00050">
    <property type="reaction ID" value="UER00063"/>
</dbReference>
<dbReference type="RefSeq" id="WP_152724585.1">
    <property type="nucleotide sequence ID" value="NZ_WHOE01000133.1"/>
</dbReference>
<dbReference type="InterPro" id="IPR001342">
    <property type="entry name" value="HDH_cat"/>
</dbReference>
<dbReference type="EC" id="1.1.1.3" evidence="4"/>
<evidence type="ECO:0000256" key="7">
    <source>
        <dbReference type="ARBA" id="ARBA00022697"/>
    </source>
</evidence>
<comment type="pathway">
    <text evidence="1">Amino-acid biosynthesis; L-threonine biosynthesis; L-threonine from L-aspartate: step 3/5.</text>
</comment>
<evidence type="ECO:0000256" key="1">
    <source>
        <dbReference type="ARBA" id="ARBA00005056"/>
    </source>
</evidence>
<evidence type="ECO:0000256" key="6">
    <source>
        <dbReference type="ARBA" id="ARBA00022605"/>
    </source>
</evidence>
<dbReference type="Pfam" id="PF03447">
    <property type="entry name" value="NAD_binding_3"/>
    <property type="match status" value="1"/>
</dbReference>
<comment type="similarity">
    <text evidence="3">Belongs to the homoserine dehydrogenase family.</text>
</comment>
<dbReference type="AlphaFoldDB" id="A0A6A7K4C2"/>
<evidence type="ECO:0000256" key="4">
    <source>
        <dbReference type="ARBA" id="ARBA00013213"/>
    </source>
</evidence>
<dbReference type="UniPathway" id="UPA00051">
    <property type="reaction ID" value="UER00465"/>
</dbReference>
<dbReference type="EMBL" id="WHOE01000133">
    <property type="protein sequence ID" value="MPW15154.1"/>
    <property type="molecule type" value="Genomic_DNA"/>
</dbReference>
<dbReference type="Proteomes" id="UP000430466">
    <property type="component" value="Unassembled WGS sequence"/>
</dbReference>
<evidence type="ECO:0000256" key="8">
    <source>
        <dbReference type="ARBA" id="ARBA00023002"/>
    </source>
</evidence>
<keyword evidence="8 16" id="KW-0560">Oxidoreductase</keyword>
<dbReference type="GO" id="GO:0050661">
    <property type="term" value="F:NADP binding"/>
    <property type="evidence" value="ECO:0007669"/>
    <property type="project" value="InterPro"/>
</dbReference>
<evidence type="ECO:0000256" key="10">
    <source>
        <dbReference type="ARBA" id="ARBA00023167"/>
    </source>
</evidence>
<dbReference type="Gene3D" id="3.40.50.720">
    <property type="entry name" value="NAD(P)-binding Rossmann-like Domain"/>
    <property type="match status" value="1"/>
</dbReference>
<dbReference type="FunFam" id="3.30.360.10:FF:000005">
    <property type="entry name" value="Homoserine dehydrogenase"/>
    <property type="match status" value="1"/>
</dbReference>
<dbReference type="NCBIfam" id="NF004976">
    <property type="entry name" value="PRK06349.1"/>
    <property type="match status" value="1"/>
</dbReference>
<dbReference type="PIRSF" id="PIRSF000098">
    <property type="entry name" value="Homoser_dehydrog"/>
    <property type="match status" value="1"/>
</dbReference>
<sequence length="409" mass="44648">MTVKIALLGLGTVGSGVLNIIKKNNGKIEQTSGQTIVVKKALVRNLQKYQEFAEKVSLTTDFNEILSDPEIKIVTDVMGGLHPAKEYISEALSAGKNVVTANKDLMAVFGSELIKLAQDNHCDLMYDASAAGGIPILRTLSDSYVGDHILEIQGIVNGTTNYILSQMDEKGLSYAAALKRAQELGFAEAYPTNDVTGKDAAYKMILLCQFAFGVHIKLSDFSVQGINHLQGFDLQQAKKLGYTIKLIGIAKKIADQLFIEVAPCLLSNDALMANIKNEINALQIVSENLGTALLTGPGAGSIATANSVMNDIVSEVRNLAHKNTGQLFNRFSNEDSLDITKDVKYPYYLSFAQEKIAHLSQIFDELGIEIQELKQIEDRTIVITKAITRRQLEKMTTTGVKILASYKIL</sequence>
<dbReference type="SUPFAM" id="SSF55347">
    <property type="entry name" value="Glyceraldehyde-3-phosphate dehydrogenase-like, C-terminal domain"/>
    <property type="match status" value="1"/>
</dbReference>
<evidence type="ECO:0000256" key="5">
    <source>
        <dbReference type="ARBA" id="ARBA00013376"/>
    </source>
</evidence>